<organism evidence="1">
    <name type="scientific">Zea mays</name>
    <name type="common">Maize</name>
    <dbReference type="NCBI Taxonomy" id="4577"/>
    <lineage>
        <taxon>Eukaryota</taxon>
        <taxon>Viridiplantae</taxon>
        <taxon>Streptophyta</taxon>
        <taxon>Embryophyta</taxon>
        <taxon>Tracheophyta</taxon>
        <taxon>Spermatophyta</taxon>
        <taxon>Magnoliopsida</taxon>
        <taxon>Liliopsida</taxon>
        <taxon>Poales</taxon>
        <taxon>Poaceae</taxon>
        <taxon>PACMAD clade</taxon>
        <taxon>Panicoideae</taxon>
        <taxon>Andropogonodae</taxon>
        <taxon>Andropogoneae</taxon>
        <taxon>Tripsacinae</taxon>
        <taxon>Zea</taxon>
    </lineage>
</organism>
<comment type="caution">
    <text evidence="1">The sequence shown here is derived from an EMBL/GenBank/DDBJ whole genome shotgun (WGS) entry which is preliminary data.</text>
</comment>
<reference evidence="1" key="1">
    <citation type="journal article" date="2018" name="Nat. Genet.">
        <title>Extensive intraspecific gene order and gene structural variations between Mo17 and other maize genomes.</title>
        <authorList>
            <person name="Sun S."/>
            <person name="Zhou Y."/>
            <person name="Chen J."/>
            <person name="Shi J."/>
            <person name="Zhao H."/>
            <person name="Zhao H."/>
            <person name="Song W."/>
            <person name="Zhang M."/>
            <person name="Cui Y."/>
            <person name="Dong X."/>
            <person name="Liu H."/>
            <person name="Ma X."/>
            <person name="Jiao Y."/>
            <person name="Wang B."/>
            <person name="Wei X."/>
            <person name="Stein J.C."/>
            <person name="Glaubitz J.C."/>
            <person name="Lu F."/>
            <person name="Yu G."/>
            <person name="Liang C."/>
            <person name="Fengler K."/>
            <person name="Li B."/>
            <person name="Rafalski A."/>
            <person name="Schnable P.S."/>
            <person name="Ware D.H."/>
            <person name="Buckler E.S."/>
            <person name="Lai J."/>
        </authorList>
    </citation>
    <scope>NUCLEOTIDE SEQUENCE [LARGE SCALE GENOMIC DNA]</scope>
    <source>
        <tissue evidence="1">Seedling</tissue>
    </source>
</reference>
<protein>
    <submittedName>
        <fullName evidence="1">Uncharacterized protein</fullName>
    </submittedName>
</protein>
<sequence>MKYLYRAPA</sequence>
<dbReference type="Proteomes" id="UP000251960">
    <property type="component" value="Chromosome 3"/>
</dbReference>
<name>A0A3L6FEH8_MAIZE</name>
<evidence type="ECO:0000313" key="1">
    <source>
        <dbReference type="EMBL" id="PWZ30047.1"/>
    </source>
</evidence>
<accession>A0A3L6FEH8</accession>
<dbReference type="EMBL" id="NCVQ01000004">
    <property type="protein sequence ID" value="PWZ30047.1"/>
    <property type="molecule type" value="Genomic_DNA"/>
</dbReference>
<gene>
    <name evidence="1" type="ORF">Zm00014a_002477</name>
</gene>
<proteinExistence type="predicted"/>